<feature type="transmembrane region" description="Helical" evidence="1">
    <location>
        <begin position="597"/>
        <end position="615"/>
    </location>
</feature>
<evidence type="ECO:0000313" key="3">
    <source>
        <dbReference type="Proteomes" id="UP001595453"/>
    </source>
</evidence>
<feature type="transmembrane region" description="Helical" evidence="1">
    <location>
        <begin position="244"/>
        <end position="261"/>
    </location>
</feature>
<feature type="transmembrane region" description="Helical" evidence="1">
    <location>
        <begin position="465"/>
        <end position="485"/>
    </location>
</feature>
<protein>
    <submittedName>
        <fullName evidence="2">DUF2339 domain-containing protein</fullName>
    </submittedName>
</protein>
<accession>A0ABV7CNK3</accession>
<dbReference type="RefSeq" id="WP_377126492.1">
    <property type="nucleotide sequence ID" value="NZ_JBHRSD010000029.1"/>
</dbReference>
<proteinExistence type="predicted"/>
<feature type="transmembrane region" description="Helical" evidence="1">
    <location>
        <begin position="214"/>
        <end position="237"/>
    </location>
</feature>
<reference evidence="3" key="1">
    <citation type="journal article" date="2019" name="Int. J. Syst. Evol. Microbiol.">
        <title>The Global Catalogue of Microorganisms (GCM) 10K type strain sequencing project: providing services to taxonomists for standard genome sequencing and annotation.</title>
        <authorList>
            <consortium name="The Broad Institute Genomics Platform"/>
            <consortium name="The Broad Institute Genome Sequencing Center for Infectious Disease"/>
            <person name="Wu L."/>
            <person name="Ma J."/>
        </authorList>
    </citation>
    <scope>NUCLEOTIDE SEQUENCE [LARGE SCALE GENOMIC DNA]</scope>
    <source>
        <strain evidence="3">KCTC 42730</strain>
    </source>
</reference>
<comment type="caution">
    <text evidence="2">The sequence shown here is derived from an EMBL/GenBank/DDBJ whole genome shotgun (WGS) entry which is preliminary data.</text>
</comment>
<feature type="transmembrane region" description="Helical" evidence="1">
    <location>
        <begin position="636"/>
        <end position="655"/>
    </location>
</feature>
<dbReference type="PANTHER" id="PTHR38434">
    <property type="entry name" value="BLL2549 PROTEIN"/>
    <property type="match status" value="1"/>
</dbReference>
<feature type="transmembrane region" description="Helical" evidence="1">
    <location>
        <begin position="523"/>
        <end position="540"/>
    </location>
</feature>
<gene>
    <name evidence="2" type="ORF">ACFOEE_16000</name>
</gene>
<feature type="transmembrane region" description="Helical" evidence="1">
    <location>
        <begin position="797"/>
        <end position="816"/>
    </location>
</feature>
<dbReference type="Pfam" id="PF10101">
    <property type="entry name" value="DUF2339"/>
    <property type="match status" value="1"/>
</dbReference>
<sequence length="877" mass="96784">MENIVVLALFFLLLPLVVACYSLWQTKNNQKEINQLQLEIGHLKQLLAAKPKIDLATEPQPDIIYHGSLDTPKAATSAASIDNHAAISMPKRSAQFDALLKQKPASPTSRWQRASQFANQVFDTLSGNALLWLGGVVLAFGGIFLAKYSIEAGLISPQLRLLFGAAVSAALLGTAEWYYRSQVTQHHSNLLISAALACGGLVGGYALTLTTLQFYAFISPAIAFVVMALLSLCAISLALRFGPLLAYVGLLGALTVPVWVSSGNNDITIIPYYIMLISAASCWICARVNAKRLAWLCFTGHFLWYFAAIFNASAQHQVAIALFTLGSIYLYVLLPIMGWRLQHRCNEVLPLRVLFMPRIEQAGLFLALFGFALFYLDHPNASSMLPQSLLLIAMLCWLPRYHSAFEPWPLYAVLVALFTLWNWPSDYTTDQVTSLFSGPNLYCQLLSMAFVGLAHDFNRRFSHRYAGLILLNSGPLLLFATAYYLAPQAELGFVFPVWAFELCAISALLLLLARSVNAGMQQVAYWTAANALLALAATLLLEASMLSVTLTVQIAAACYFAKQQNVTLPDWLLKAAISAVLLRLSVAPWLADYADETILTLPWTVLVYPLVFGLLHVAREYSQSPALKDFIRGAQLHLIALFFTTQSNLWLFGAYPALFDATFHEKVVLALGWLVIAAVYLWRASLSSRPYTYQLMAGLLLIAAGIYHLDISVFGNPFWVAHSVGEMQLLNWTSLLWALPALTLAATVYFVAIPAQARRYSCGAALLLAVLYINAAIRQYFQGEFITLSLPTSQAELYCYSLIWLLVALGTLYFAAQKQHQQALKLGFVILLCVVVKAFLIDMAGLSGLYRALSFLGLGLSLVGIGWLFQRVKLKQM</sequence>
<keyword evidence="1" id="KW-1133">Transmembrane helix</keyword>
<feature type="transmembrane region" description="Helical" evidence="1">
    <location>
        <begin position="161"/>
        <end position="178"/>
    </location>
</feature>
<dbReference type="EMBL" id="JBHRSD010000029">
    <property type="protein sequence ID" value="MFC3034016.1"/>
    <property type="molecule type" value="Genomic_DNA"/>
</dbReference>
<feature type="transmembrane region" description="Helical" evidence="1">
    <location>
        <begin position="408"/>
        <end position="424"/>
    </location>
</feature>
<feature type="transmembrane region" description="Helical" evidence="1">
    <location>
        <begin position="362"/>
        <end position="378"/>
    </location>
</feature>
<organism evidence="2 3">
    <name type="scientific">Pseudoalteromonas fenneropenaei</name>
    <dbReference type="NCBI Taxonomy" id="1737459"/>
    <lineage>
        <taxon>Bacteria</taxon>
        <taxon>Pseudomonadati</taxon>
        <taxon>Pseudomonadota</taxon>
        <taxon>Gammaproteobacteria</taxon>
        <taxon>Alteromonadales</taxon>
        <taxon>Pseudoalteromonadaceae</taxon>
        <taxon>Pseudoalteromonas</taxon>
    </lineage>
</organism>
<feature type="transmembrane region" description="Helical" evidence="1">
    <location>
        <begin position="6"/>
        <end position="24"/>
    </location>
</feature>
<feature type="transmembrane region" description="Helical" evidence="1">
    <location>
        <begin position="129"/>
        <end position="149"/>
    </location>
</feature>
<feature type="transmembrane region" description="Helical" evidence="1">
    <location>
        <begin position="571"/>
        <end position="591"/>
    </location>
</feature>
<feature type="transmembrane region" description="Helical" evidence="1">
    <location>
        <begin position="293"/>
        <end position="312"/>
    </location>
</feature>
<feature type="transmembrane region" description="Helical" evidence="1">
    <location>
        <begin position="190"/>
        <end position="208"/>
    </location>
</feature>
<feature type="transmembrane region" description="Helical" evidence="1">
    <location>
        <begin position="849"/>
        <end position="869"/>
    </location>
</feature>
<evidence type="ECO:0000313" key="2">
    <source>
        <dbReference type="EMBL" id="MFC3034016.1"/>
    </source>
</evidence>
<feature type="transmembrane region" description="Helical" evidence="1">
    <location>
        <begin position="760"/>
        <end position="777"/>
    </location>
</feature>
<feature type="transmembrane region" description="Helical" evidence="1">
    <location>
        <begin position="729"/>
        <end position="753"/>
    </location>
</feature>
<keyword evidence="1" id="KW-0812">Transmembrane</keyword>
<feature type="transmembrane region" description="Helical" evidence="1">
    <location>
        <begin position="491"/>
        <end position="511"/>
    </location>
</feature>
<dbReference type="InterPro" id="IPR019286">
    <property type="entry name" value="DUF2339_TM"/>
</dbReference>
<name>A0ABV7CNK3_9GAMM</name>
<dbReference type="Proteomes" id="UP001595453">
    <property type="component" value="Unassembled WGS sequence"/>
</dbReference>
<feature type="transmembrane region" description="Helical" evidence="1">
    <location>
        <begin position="823"/>
        <end position="843"/>
    </location>
</feature>
<feature type="transmembrane region" description="Helical" evidence="1">
    <location>
        <begin position="318"/>
        <end position="341"/>
    </location>
</feature>
<dbReference type="InterPro" id="IPR014600">
    <property type="entry name" value="UCP035905_mem"/>
</dbReference>
<feature type="transmembrane region" description="Helical" evidence="1">
    <location>
        <begin position="267"/>
        <end position="286"/>
    </location>
</feature>
<dbReference type="PANTHER" id="PTHR38434:SF1">
    <property type="entry name" value="BLL2549 PROTEIN"/>
    <property type="match status" value="1"/>
</dbReference>
<dbReference type="PIRSF" id="PIRSF035905">
    <property type="entry name" value="UCP035905_mp"/>
    <property type="match status" value="1"/>
</dbReference>
<feature type="transmembrane region" description="Helical" evidence="1">
    <location>
        <begin position="667"/>
        <end position="684"/>
    </location>
</feature>
<keyword evidence="1" id="KW-0472">Membrane</keyword>
<feature type="transmembrane region" description="Helical" evidence="1">
    <location>
        <begin position="436"/>
        <end position="453"/>
    </location>
</feature>
<evidence type="ECO:0000256" key="1">
    <source>
        <dbReference type="SAM" id="Phobius"/>
    </source>
</evidence>
<keyword evidence="3" id="KW-1185">Reference proteome</keyword>